<comment type="similarity">
    <text evidence="1 5">Belongs to the CoaE family.</text>
</comment>
<keyword evidence="5" id="KW-0808">Transferase</keyword>
<dbReference type="RefSeq" id="WP_343912039.1">
    <property type="nucleotide sequence ID" value="NZ_BAAAGE010000002.1"/>
</dbReference>
<dbReference type="Pfam" id="PF01121">
    <property type="entry name" value="CoaE"/>
    <property type="match status" value="1"/>
</dbReference>
<keyword evidence="5 7" id="KW-0418">Kinase</keyword>
<evidence type="ECO:0000256" key="1">
    <source>
        <dbReference type="ARBA" id="ARBA00009018"/>
    </source>
</evidence>
<dbReference type="EMBL" id="BAAAGE010000002">
    <property type="protein sequence ID" value="GAA0719392.1"/>
    <property type="molecule type" value="Genomic_DNA"/>
</dbReference>
<evidence type="ECO:0000313" key="8">
    <source>
        <dbReference type="Proteomes" id="UP001501758"/>
    </source>
</evidence>
<dbReference type="HAMAP" id="MF_00376">
    <property type="entry name" value="Dephospho_CoA_kinase"/>
    <property type="match status" value="1"/>
</dbReference>
<dbReference type="NCBIfam" id="TIGR00152">
    <property type="entry name" value="dephospho-CoA kinase"/>
    <property type="match status" value="1"/>
</dbReference>
<proteinExistence type="inferred from homology"/>
<accession>A0ABP3TWI1</accession>
<gene>
    <name evidence="5 7" type="primary">coaE</name>
    <name evidence="7" type="ORF">GCM10009430_18400</name>
</gene>
<dbReference type="Proteomes" id="UP001501758">
    <property type="component" value="Unassembled WGS sequence"/>
</dbReference>
<dbReference type="PROSITE" id="PS51219">
    <property type="entry name" value="DPCK"/>
    <property type="match status" value="1"/>
</dbReference>
<evidence type="ECO:0000256" key="4">
    <source>
        <dbReference type="ARBA" id="ARBA00022993"/>
    </source>
</evidence>
<evidence type="ECO:0000256" key="5">
    <source>
        <dbReference type="HAMAP-Rule" id="MF_00376"/>
    </source>
</evidence>
<dbReference type="InterPro" id="IPR001977">
    <property type="entry name" value="Depp_CoAkinase"/>
</dbReference>
<keyword evidence="5" id="KW-0963">Cytoplasm</keyword>
<dbReference type="CDD" id="cd02022">
    <property type="entry name" value="DPCK"/>
    <property type="match status" value="1"/>
</dbReference>
<evidence type="ECO:0000256" key="2">
    <source>
        <dbReference type="ARBA" id="ARBA00022741"/>
    </source>
</evidence>
<name>A0ABP3TWI1_9FLAO</name>
<keyword evidence="3 5" id="KW-0067">ATP-binding</keyword>
<sequence>MKHKKVKVVGLTGGIGSGKSTVAKMFTKLEVPIYIADDEAKKLMHEDVEVKNQIIALLGEDAYLNDQLNRTYIADIVFNDKKLLEKLNAIVHPAVANHFLSWKNKQKSNYVIKEAAILFENGGYKKCDFTILVTAPEEIRINRVIKRDRTTKSKVLERLKNQWADTEKIPLADFVIKNTDLEKTWLQVNKIHNKLIL</sequence>
<comment type="caution">
    <text evidence="7">The sequence shown here is derived from an EMBL/GenBank/DDBJ whole genome shotgun (WGS) entry which is preliminary data.</text>
</comment>
<evidence type="ECO:0000256" key="6">
    <source>
        <dbReference type="NCBIfam" id="TIGR00152"/>
    </source>
</evidence>
<protein>
    <recommendedName>
        <fullName evidence="5 6">Dephospho-CoA kinase</fullName>
        <ecNumber evidence="5 6">2.7.1.24</ecNumber>
    </recommendedName>
    <alternativeName>
        <fullName evidence="5">Dephosphocoenzyme A kinase</fullName>
    </alternativeName>
</protein>
<dbReference type="SUPFAM" id="SSF52540">
    <property type="entry name" value="P-loop containing nucleoside triphosphate hydrolases"/>
    <property type="match status" value="1"/>
</dbReference>
<keyword evidence="2 5" id="KW-0547">Nucleotide-binding</keyword>
<keyword evidence="4 5" id="KW-0173">Coenzyme A biosynthesis</keyword>
<reference evidence="8" key="1">
    <citation type="journal article" date="2019" name="Int. J. Syst. Evol. Microbiol.">
        <title>The Global Catalogue of Microorganisms (GCM) 10K type strain sequencing project: providing services to taxonomists for standard genome sequencing and annotation.</title>
        <authorList>
            <consortium name="The Broad Institute Genomics Platform"/>
            <consortium name="The Broad Institute Genome Sequencing Center for Infectious Disease"/>
            <person name="Wu L."/>
            <person name="Ma J."/>
        </authorList>
    </citation>
    <scope>NUCLEOTIDE SEQUENCE [LARGE SCALE GENOMIC DNA]</scope>
    <source>
        <strain evidence="8">JCM 15974</strain>
    </source>
</reference>
<keyword evidence="8" id="KW-1185">Reference proteome</keyword>
<dbReference type="InterPro" id="IPR027417">
    <property type="entry name" value="P-loop_NTPase"/>
</dbReference>
<comment type="subcellular location">
    <subcellularLocation>
        <location evidence="5">Cytoplasm</location>
    </subcellularLocation>
</comment>
<evidence type="ECO:0000313" key="7">
    <source>
        <dbReference type="EMBL" id="GAA0719392.1"/>
    </source>
</evidence>
<dbReference type="GO" id="GO:0016301">
    <property type="term" value="F:kinase activity"/>
    <property type="evidence" value="ECO:0007669"/>
    <property type="project" value="UniProtKB-KW"/>
</dbReference>
<comment type="function">
    <text evidence="5">Catalyzes the phosphorylation of the 3'-hydroxyl group of dephosphocoenzyme A to form coenzyme A.</text>
</comment>
<dbReference type="EC" id="2.7.1.24" evidence="5 6"/>
<comment type="pathway">
    <text evidence="5">Cofactor biosynthesis; coenzyme A biosynthesis; CoA from (R)-pantothenate: step 5/5.</text>
</comment>
<comment type="catalytic activity">
    <reaction evidence="5">
        <text>3'-dephospho-CoA + ATP = ADP + CoA + H(+)</text>
        <dbReference type="Rhea" id="RHEA:18245"/>
        <dbReference type="ChEBI" id="CHEBI:15378"/>
        <dbReference type="ChEBI" id="CHEBI:30616"/>
        <dbReference type="ChEBI" id="CHEBI:57287"/>
        <dbReference type="ChEBI" id="CHEBI:57328"/>
        <dbReference type="ChEBI" id="CHEBI:456216"/>
        <dbReference type="EC" id="2.7.1.24"/>
    </reaction>
</comment>
<dbReference type="PANTHER" id="PTHR10695:SF46">
    <property type="entry name" value="BIFUNCTIONAL COENZYME A SYNTHASE-RELATED"/>
    <property type="match status" value="1"/>
</dbReference>
<organism evidence="7 8">
    <name type="scientific">Aquimarina litoralis</name>
    <dbReference type="NCBI Taxonomy" id="584605"/>
    <lineage>
        <taxon>Bacteria</taxon>
        <taxon>Pseudomonadati</taxon>
        <taxon>Bacteroidota</taxon>
        <taxon>Flavobacteriia</taxon>
        <taxon>Flavobacteriales</taxon>
        <taxon>Flavobacteriaceae</taxon>
        <taxon>Aquimarina</taxon>
    </lineage>
</organism>
<dbReference type="PANTHER" id="PTHR10695">
    <property type="entry name" value="DEPHOSPHO-COA KINASE-RELATED"/>
    <property type="match status" value="1"/>
</dbReference>
<evidence type="ECO:0000256" key="3">
    <source>
        <dbReference type="ARBA" id="ARBA00022840"/>
    </source>
</evidence>
<feature type="binding site" evidence="5">
    <location>
        <begin position="16"/>
        <end position="21"/>
    </location>
    <ligand>
        <name>ATP</name>
        <dbReference type="ChEBI" id="CHEBI:30616"/>
    </ligand>
</feature>
<dbReference type="Gene3D" id="3.40.50.300">
    <property type="entry name" value="P-loop containing nucleotide triphosphate hydrolases"/>
    <property type="match status" value="1"/>
</dbReference>